<keyword evidence="2" id="KW-1185">Reference proteome</keyword>
<name>A0AAV1QUH2_9ROSI</name>
<dbReference type="AlphaFoldDB" id="A0AAV1QUH2"/>
<gene>
    <name evidence="1" type="ORF">DCAF_LOCUS3119</name>
</gene>
<proteinExistence type="predicted"/>
<accession>A0AAV1QUH2</accession>
<evidence type="ECO:0000313" key="2">
    <source>
        <dbReference type="Proteomes" id="UP001314170"/>
    </source>
</evidence>
<reference evidence="1 2" key="1">
    <citation type="submission" date="2024-01" db="EMBL/GenBank/DDBJ databases">
        <authorList>
            <person name="Waweru B."/>
        </authorList>
    </citation>
    <scope>NUCLEOTIDE SEQUENCE [LARGE SCALE GENOMIC DNA]</scope>
</reference>
<dbReference type="Proteomes" id="UP001314170">
    <property type="component" value="Unassembled WGS sequence"/>
</dbReference>
<protein>
    <submittedName>
        <fullName evidence="1">Uncharacterized protein</fullName>
    </submittedName>
</protein>
<comment type="caution">
    <text evidence="1">The sequence shown here is derived from an EMBL/GenBank/DDBJ whole genome shotgun (WGS) entry which is preliminary data.</text>
</comment>
<dbReference type="EMBL" id="CAWUPB010000850">
    <property type="protein sequence ID" value="CAK7325442.1"/>
    <property type="molecule type" value="Genomic_DNA"/>
</dbReference>
<organism evidence="1 2">
    <name type="scientific">Dovyalis caffra</name>
    <dbReference type="NCBI Taxonomy" id="77055"/>
    <lineage>
        <taxon>Eukaryota</taxon>
        <taxon>Viridiplantae</taxon>
        <taxon>Streptophyta</taxon>
        <taxon>Embryophyta</taxon>
        <taxon>Tracheophyta</taxon>
        <taxon>Spermatophyta</taxon>
        <taxon>Magnoliopsida</taxon>
        <taxon>eudicotyledons</taxon>
        <taxon>Gunneridae</taxon>
        <taxon>Pentapetalae</taxon>
        <taxon>rosids</taxon>
        <taxon>fabids</taxon>
        <taxon>Malpighiales</taxon>
        <taxon>Salicaceae</taxon>
        <taxon>Flacourtieae</taxon>
        <taxon>Dovyalis</taxon>
    </lineage>
</organism>
<sequence length="61" mass="6963">MDPKSPNQNSIKVKFVIKPDVRCLNDHSILTVFMDLVSYHTEIMRALYLRDGDGSRDIPGD</sequence>
<evidence type="ECO:0000313" key="1">
    <source>
        <dbReference type="EMBL" id="CAK7325442.1"/>
    </source>
</evidence>